<dbReference type="Pfam" id="PF12706">
    <property type="entry name" value="Lactamase_B_2"/>
    <property type="match status" value="1"/>
</dbReference>
<evidence type="ECO:0000313" key="3">
    <source>
        <dbReference type="Proteomes" id="UP000190951"/>
    </source>
</evidence>
<reference evidence="2 3" key="1">
    <citation type="submission" date="2022-04" db="EMBL/GenBank/DDBJ databases">
        <title>Genome sequence of C. roseum typestrain.</title>
        <authorList>
            <person name="Poehlein A."/>
            <person name="Schoch T."/>
            <person name="Duerre P."/>
            <person name="Daniel R."/>
        </authorList>
    </citation>
    <scope>NUCLEOTIDE SEQUENCE [LARGE SCALE GENOMIC DNA]</scope>
    <source>
        <strain evidence="2 3">DSM 7320</strain>
    </source>
</reference>
<dbReference type="KEGG" id="crw:CROST_035280"/>
<dbReference type="SMART" id="SM00849">
    <property type="entry name" value="Lactamase_B"/>
    <property type="match status" value="1"/>
</dbReference>
<dbReference type="STRING" id="84029.CROST_39420"/>
<name>A0A1S8LQQ8_9CLOT</name>
<sequence length="252" mass="28664">MKVQLIRHATVILYLDNKKILIDPMLSPINSMVPIPDVPNESLNPLVELPINIKNIINCDAVLITHTHRDHFDDAAASRLPKNITVFCQPEDEIKIKAYGFIKVYSIHDSYTWDNITFNRTGGKHGHDEIALQMAPVSGFVISSKGQPSIYITGDTVWCGEVKEAIKKYKPEIIVCNCGAAQFSYGKPITMNADDIHRLCKEFQQLKVIAVHMEAWNHCRLSRKDLKYYINRNNIEKSVLVPDDGEILEFNF</sequence>
<dbReference type="Proteomes" id="UP000190951">
    <property type="component" value="Chromosome"/>
</dbReference>
<proteinExistence type="predicted"/>
<organism evidence="2 3">
    <name type="scientific">Clostridium felsineum</name>
    <dbReference type="NCBI Taxonomy" id="36839"/>
    <lineage>
        <taxon>Bacteria</taxon>
        <taxon>Bacillati</taxon>
        <taxon>Bacillota</taxon>
        <taxon>Clostridia</taxon>
        <taxon>Eubacteriales</taxon>
        <taxon>Clostridiaceae</taxon>
        <taxon>Clostridium</taxon>
    </lineage>
</organism>
<dbReference type="PANTHER" id="PTHR43546">
    <property type="entry name" value="UPF0173 METAL-DEPENDENT HYDROLASE MJ1163-RELATED"/>
    <property type="match status" value="1"/>
</dbReference>
<protein>
    <submittedName>
        <fullName evidence="2">Uncharacterized protein</fullName>
    </submittedName>
</protein>
<evidence type="ECO:0000313" key="2">
    <source>
        <dbReference type="EMBL" id="URZ12783.1"/>
    </source>
</evidence>
<accession>A0A1S8LQQ8</accession>
<dbReference type="SUPFAM" id="SSF56281">
    <property type="entry name" value="Metallo-hydrolase/oxidoreductase"/>
    <property type="match status" value="1"/>
</dbReference>
<dbReference type="InterPro" id="IPR001279">
    <property type="entry name" value="Metallo-B-lactamas"/>
</dbReference>
<dbReference type="InterPro" id="IPR036866">
    <property type="entry name" value="RibonucZ/Hydroxyglut_hydro"/>
</dbReference>
<dbReference type="AlphaFoldDB" id="A0A1S8LQQ8"/>
<dbReference type="GO" id="GO:0016787">
    <property type="term" value="F:hydrolase activity"/>
    <property type="evidence" value="ECO:0007669"/>
    <property type="project" value="UniProtKB-KW"/>
</dbReference>
<gene>
    <name evidence="2" type="ORF">CROST_035280</name>
</gene>
<keyword evidence="3" id="KW-1185">Reference proteome</keyword>
<keyword evidence="1" id="KW-0378">Hydrolase</keyword>
<dbReference type="Gene3D" id="3.60.15.10">
    <property type="entry name" value="Ribonuclease Z/Hydroxyacylglutathione hydrolase-like"/>
    <property type="match status" value="1"/>
</dbReference>
<dbReference type="InterPro" id="IPR050114">
    <property type="entry name" value="UPF0173_UPF0282_UlaG_hydrolase"/>
</dbReference>
<dbReference type="RefSeq" id="WP_077835645.1">
    <property type="nucleotide sequence ID" value="NZ_CP096983.1"/>
</dbReference>
<dbReference type="PANTHER" id="PTHR43546:SF9">
    <property type="entry name" value="L-ASCORBATE-6-PHOSPHATE LACTONASE ULAG-RELATED"/>
    <property type="match status" value="1"/>
</dbReference>
<evidence type="ECO:0000256" key="1">
    <source>
        <dbReference type="ARBA" id="ARBA00022801"/>
    </source>
</evidence>
<dbReference type="EMBL" id="CP096983">
    <property type="protein sequence ID" value="URZ12783.1"/>
    <property type="molecule type" value="Genomic_DNA"/>
</dbReference>